<comment type="subcellular location">
    <subcellularLocation>
        <location evidence="1">Membrane</location>
        <topology evidence="1">Multi-pass membrane protein</topology>
    </subcellularLocation>
</comment>
<accession>A0A934IYZ9</accession>
<dbReference type="Pfam" id="PF13564">
    <property type="entry name" value="DoxX_2"/>
    <property type="match status" value="1"/>
</dbReference>
<keyword evidence="4 5" id="KW-0472">Membrane</keyword>
<feature type="transmembrane region" description="Helical" evidence="5">
    <location>
        <begin position="69"/>
        <end position="86"/>
    </location>
</feature>
<evidence type="ECO:0000313" key="6">
    <source>
        <dbReference type="EMBL" id="MBJ3785831.1"/>
    </source>
</evidence>
<feature type="transmembrane region" description="Helical" evidence="5">
    <location>
        <begin position="6"/>
        <end position="25"/>
    </location>
</feature>
<dbReference type="AlphaFoldDB" id="A0A934IYZ9"/>
<feature type="transmembrane region" description="Helical" evidence="5">
    <location>
        <begin position="45"/>
        <end position="63"/>
    </location>
</feature>
<proteinExistence type="predicted"/>
<dbReference type="GO" id="GO:0016020">
    <property type="term" value="C:membrane"/>
    <property type="evidence" value="ECO:0007669"/>
    <property type="project" value="UniProtKB-SubCell"/>
</dbReference>
<keyword evidence="7" id="KW-1185">Reference proteome</keyword>
<comment type="caution">
    <text evidence="6">The sequence shown here is derived from an EMBL/GenBank/DDBJ whole genome shotgun (WGS) entry which is preliminary data.</text>
</comment>
<evidence type="ECO:0000256" key="3">
    <source>
        <dbReference type="ARBA" id="ARBA00022989"/>
    </source>
</evidence>
<keyword evidence="3 5" id="KW-1133">Transmembrane helix</keyword>
<protein>
    <submittedName>
        <fullName evidence="6">DoxX family protein</fullName>
    </submittedName>
</protein>
<dbReference type="Proteomes" id="UP000602124">
    <property type="component" value="Unassembled WGS sequence"/>
</dbReference>
<evidence type="ECO:0000256" key="2">
    <source>
        <dbReference type="ARBA" id="ARBA00022692"/>
    </source>
</evidence>
<name>A0A934IYZ9_9HYPH</name>
<evidence type="ECO:0000256" key="5">
    <source>
        <dbReference type="SAM" id="Phobius"/>
    </source>
</evidence>
<keyword evidence="2 5" id="KW-0812">Transmembrane</keyword>
<reference evidence="6" key="1">
    <citation type="submission" date="2020-12" db="EMBL/GenBank/DDBJ databases">
        <title>Devosia sp. MSA67 isolated from Mo River.</title>
        <authorList>
            <person name="Ma F."/>
            <person name="Zi Z."/>
        </authorList>
    </citation>
    <scope>NUCLEOTIDE SEQUENCE</scope>
    <source>
        <strain evidence="6">MSA67</strain>
    </source>
</reference>
<sequence>MIFGTYWAIALTATLGVFFLADGFVSLIGPKPMRVAFVRWGYPRWWHLVNAAVCLTIGVLLFIPPLRPIALILAALECLAIFATMIRNRQPAHLPPSVILLALVALAAWGLYAPA</sequence>
<gene>
    <name evidence="6" type="ORF">JEQ47_13980</name>
</gene>
<evidence type="ECO:0000256" key="1">
    <source>
        <dbReference type="ARBA" id="ARBA00004141"/>
    </source>
</evidence>
<dbReference type="InterPro" id="IPR032808">
    <property type="entry name" value="DoxX"/>
</dbReference>
<evidence type="ECO:0000256" key="4">
    <source>
        <dbReference type="ARBA" id="ARBA00023136"/>
    </source>
</evidence>
<organism evidence="6 7">
    <name type="scientific">Devosia sediminis</name>
    <dbReference type="NCBI Taxonomy" id="2798801"/>
    <lineage>
        <taxon>Bacteria</taxon>
        <taxon>Pseudomonadati</taxon>
        <taxon>Pseudomonadota</taxon>
        <taxon>Alphaproteobacteria</taxon>
        <taxon>Hyphomicrobiales</taxon>
        <taxon>Devosiaceae</taxon>
        <taxon>Devosia</taxon>
    </lineage>
</organism>
<dbReference type="EMBL" id="JAEKMH010000003">
    <property type="protein sequence ID" value="MBJ3785831.1"/>
    <property type="molecule type" value="Genomic_DNA"/>
</dbReference>
<evidence type="ECO:0000313" key="7">
    <source>
        <dbReference type="Proteomes" id="UP000602124"/>
    </source>
</evidence>
<feature type="transmembrane region" description="Helical" evidence="5">
    <location>
        <begin position="93"/>
        <end position="112"/>
    </location>
</feature>
<dbReference type="RefSeq" id="WP_198877055.1">
    <property type="nucleotide sequence ID" value="NZ_JAEKMH010000003.1"/>
</dbReference>